<comment type="function">
    <text evidence="8">Reversible hydration of carbon dioxide.</text>
</comment>
<feature type="binding site" evidence="7">
    <location>
        <position position="133"/>
    </location>
    <ligand>
        <name>Zn(2+)</name>
        <dbReference type="ChEBI" id="CHEBI:29105"/>
    </ligand>
</feature>
<dbReference type="InterPro" id="IPR045066">
    <property type="entry name" value="Beta_CA_cladeB"/>
</dbReference>
<gene>
    <name evidence="10" type="primary">cynT,can</name>
    <name evidence="10" type="ORF">JL2886_01775</name>
</gene>
<sequence>MLESLEFADNAGYHPCQGSNQGMHHMQYAKPLPSYLVTRYHGWKATAYQENQGWYRRLASEGQRPRAMVISCCDSRVHVTSIFGADQGEFFIHRNIANLVPPYAPDGDHHGTSATIEYAVTVLKVAHLIVLGHSQCGGVQGCIDMCKGHAPGLEAKESFVGRWMDILKPKFTLVEDIDDAENQARQFERQAVVASLENLMTFPFIEEAVSEGSLSLHGLWTDIGEGGLECYDPKTGAFQQV</sequence>
<keyword evidence="11" id="KW-1185">Reference proteome</keyword>
<evidence type="ECO:0000256" key="3">
    <source>
        <dbReference type="ARBA" id="ARBA00022723"/>
    </source>
</evidence>
<dbReference type="EC" id="4.2.1.1" evidence="2 8"/>
<dbReference type="InterPro" id="IPR001765">
    <property type="entry name" value="Carbonic_anhydrase"/>
</dbReference>
<keyword evidence="3 7" id="KW-0479">Metal-binding</keyword>
<dbReference type="PROSITE" id="PS00705">
    <property type="entry name" value="PROK_CO2_ANHYDRASE_2"/>
    <property type="match status" value="1"/>
</dbReference>
<evidence type="ECO:0000256" key="2">
    <source>
        <dbReference type="ARBA" id="ARBA00012925"/>
    </source>
</evidence>
<dbReference type="PANTHER" id="PTHR11002">
    <property type="entry name" value="CARBONIC ANHYDRASE"/>
    <property type="match status" value="1"/>
</dbReference>
<dbReference type="SUPFAM" id="SSF53056">
    <property type="entry name" value="beta-carbonic anhydrase, cab"/>
    <property type="match status" value="1"/>
</dbReference>
<dbReference type="GO" id="GO:0008270">
    <property type="term" value="F:zinc ion binding"/>
    <property type="evidence" value="ECO:0007669"/>
    <property type="project" value="UniProtKB-UniRule"/>
</dbReference>
<dbReference type="Proteomes" id="UP000092565">
    <property type="component" value="Chromosome"/>
</dbReference>
<dbReference type="InterPro" id="IPR036874">
    <property type="entry name" value="Carbonic_anhydrase_sf"/>
</dbReference>
<dbReference type="Gene3D" id="3.40.1050.10">
    <property type="entry name" value="Carbonic anhydrase"/>
    <property type="match status" value="1"/>
</dbReference>
<dbReference type="SMART" id="SM00947">
    <property type="entry name" value="Pro_CA"/>
    <property type="match status" value="1"/>
</dbReference>
<evidence type="ECO:0000313" key="10">
    <source>
        <dbReference type="EMBL" id="ANP36683.1"/>
    </source>
</evidence>
<evidence type="ECO:0000256" key="6">
    <source>
        <dbReference type="ARBA" id="ARBA00048348"/>
    </source>
</evidence>
<dbReference type="InterPro" id="IPR015892">
    <property type="entry name" value="Carbonic_anhydrase_CS"/>
</dbReference>
<name>A0A1B0ZR88_9RHOB</name>
<dbReference type="PATRIC" id="fig|60890.4.peg.1733"/>
<reference evidence="10 11" key="1">
    <citation type="submission" date="2016-04" db="EMBL/GenBank/DDBJ databases">
        <authorList>
            <person name="Evans L.H."/>
            <person name="Alamgir A."/>
            <person name="Owens N."/>
            <person name="Weber N.D."/>
            <person name="Virtaneva K."/>
            <person name="Barbian K."/>
            <person name="Babar A."/>
            <person name="Rosenke K."/>
        </authorList>
    </citation>
    <scope>NUCLEOTIDE SEQUENCE [LARGE SCALE GENOMIC DNA]</scope>
    <source>
        <strain evidence="10 11">JL2886</strain>
    </source>
</reference>
<comment type="cofactor">
    <cofactor evidence="7">
        <name>Zn(2+)</name>
        <dbReference type="ChEBI" id="CHEBI:29105"/>
    </cofactor>
    <text evidence="7">Binds 1 zinc ion per subunit.</text>
</comment>
<organism evidence="10 11">
    <name type="scientific">Phaeobacter gallaeciensis</name>
    <dbReference type="NCBI Taxonomy" id="60890"/>
    <lineage>
        <taxon>Bacteria</taxon>
        <taxon>Pseudomonadati</taxon>
        <taxon>Pseudomonadota</taxon>
        <taxon>Alphaproteobacteria</taxon>
        <taxon>Rhodobacterales</taxon>
        <taxon>Roseobacteraceae</taxon>
        <taxon>Phaeobacter</taxon>
    </lineage>
</organism>
<dbReference type="Pfam" id="PF00484">
    <property type="entry name" value="Pro_CA"/>
    <property type="match status" value="1"/>
</dbReference>
<evidence type="ECO:0000256" key="5">
    <source>
        <dbReference type="ARBA" id="ARBA00023239"/>
    </source>
</evidence>
<proteinExistence type="inferred from homology"/>
<dbReference type="AlphaFoldDB" id="A0A1B0ZR88"/>
<evidence type="ECO:0000256" key="4">
    <source>
        <dbReference type="ARBA" id="ARBA00022833"/>
    </source>
</evidence>
<dbReference type="GO" id="GO:0004089">
    <property type="term" value="F:carbonate dehydratase activity"/>
    <property type="evidence" value="ECO:0007669"/>
    <property type="project" value="UniProtKB-UniRule"/>
</dbReference>
<dbReference type="PANTHER" id="PTHR11002:SF76">
    <property type="entry name" value="CARBONIC ANHYDRASE"/>
    <property type="match status" value="1"/>
</dbReference>
<protein>
    <recommendedName>
        <fullName evidence="2 8">Carbonic anhydrase</fullName>
        <ecNumber evidence="2 8">4.2.1.1</ecNumber>
    </recommendedName>
    <alternativeName>
        <fullName evidence="8">Carbonate dehydratase</fullName>
    </alternativeName>
</protein>
<evidence type="ECO:0000313" key="11">
    <source>
        <dbReference type="Proteomes" id="UP000092565"/>
    </source>
</evidence>
<evidence type="ECO:0000256" key="1">
    <source>
        <dbReference type="ARBA" id="ARBA00006217"/>
    </source>
</evidence>
<feature type="binding site" evidence="7">
    <location>
        <position position="72"/>
    </location>
    <ligand>
        <name>Zn(2+)</name>
        <dbReference type="ChEBI" id="CHEBI:29105"/>
    </ligand>
</feature>
<dbReference type="EMBL" id="CP015124">
    <property type="protein sequence ID" value="ANP36683.1"/>
    <property type="molecule type" value="Genomic_DNA"/>
</dbReference>
<dbReference type="CDD" id="cd00884">
    <property type="entry name" value="beta_CA_cladeB"/>
    <property type="match status" value="1"/>
</dbReference>
<evidence type="ECO:0000256" key="9">
    <source>
        <dbReference type="SAM" id="Coils"/>
    </source>
</evidence>
<dbReference type="GO" id="GO:0015976">
    <property type="term" value="P:carbon utilization"/>
    <property type="evidence" value="ECO:0007669"/>
    <property type="project" value="InterPro"/>
</dbReference>
<comment type="similarity">
    <text evidence="1 8">Belongs to the beta-class carbonic anhydrase family.</text>
</comment>
<keyword evidence="5 8" id="KW-0456">Lyase</keyword>
<comment type="catalytic activity">
    <reaction evidence="6 8">
        <text>hydrogencarbonate + H(+) = CO2 + H2O</text>
        <dbReference type="Rhea" id="RHEA:10748"/>
        <dbReference type="ChEBI" id="CHEBI:15377"/>
        <dbReference type="ChEBI" id="CHEBI:15378"/>
        <dbReference type="ChEBI" id="CHEBI:16526"/>
        <dbReference type="ChEBI" id="CHEBI:17544"/>
        <dbReference type="EC" id="4.2.1.1"/>
    </reaction>
</comment>
<feature type="binding site" evidence="7">
    <location>
        <position position="74"/>
    </location>
    <ligand>
        <name>Zn(2+)</name>
        <dbReference type="ChEBI" id="CHEBI:29105"/>
    </ligand>
</feature>
<accession>A0A1B0ZR88</accession>
<evidence type="ECO:0000256" key="8">
    <source>
        <dbReference type="RuleBase" id="RU003956"/>
    </source>
</evidence>
<feature type="coiled-coil region" evidence="9">
    <location>
        <begin position="170"/>
        <end position="197"/>
    </location>
</feature>
<evidence type="ECO:0000256" key="7">
    <source>
        <dbReference type="PIRSR" id="PIRSR601765-1"/>
    </source>
</evidence>
<feature type="binding site" evidence="7">
    <location>
        <position position="136"/>
    </location>
    <ligand>
        <name>Zn(2+)</name>
        <dbReference type="ChEBI" id="CHEBI:29105"/>
    </ligand>
</feature>
<keyword evidence="9" id="KW-0175">Coiled coil</keyword>
<keyword evidence="4 7" id="KW-0862">Zinc</keyword>